<organism evidence="1 2">
    <name type="scientific">Cordylochernes scorpioides</name>
    <dbReference type="NCBI Taxonomy" id="51811"/>
    <lineage>
        <taxon>Eukaryota</taxon>
        <taxon>Metazoa</taxon>
        <taxon>Ecdysozoa</taxon>
        <taxon>Arthropoda</taxon>
        <taxon>Chelicerata</taxon>
        <taxon>Arachnida</taxon>
        <taxon>Pseudoscorpiones</taxon>
        <taxon>Cheliferoidea</taxon>
        <taxon>Chernetidae</taxon>
        <taxon>Cordylochernes</taxon>
    </lineage>
</organism>
<reference evidence="1 2" key="1">
    <citation type="submission" date="2022-01" db="EMBL/GenBank/DDBJ databases">
        <title>A chromosomal length assembly of Cordylochernes scorpioides.</title>
        <authorList>
            <person name="Zeh D."/>
            <person name="Zeh J."/>
        </authorList>
    </citation>
    <scope>NUCLEOTIDE SEQUENCE [LARGE SCALE GENOMIC DNA]</scope>
    <source>
        <strain evidence="1">IN4F17</strain>
        <tissue evidence="1">Whole Body</tissue>
    </source>
</reference>
<evidence type="ECO:0000313" key="2">
    <source>
        <dbReference type="Proteomes" id="UP001235939"/>
    </source>
</evidence>
<dbReference type="EMBL" id="CP092883">
    <property type="protein sequence ID" value="UYV82207.1"/>
    <property type="molecule type" value="Genomic_DNA"/>
</dbReference>
<accession>A0ABY6LPB5</accession>
<keyword evidence="2" id="KW-1185">Reference proteome</keyword>
<sequence>MVKILKLKIEIFCGEIGQWLNFWNAFDSSINRNEHLTKIGRFNYLKVYFSGTAAQTREGFCLYEENYDIRPCLKYGHVSKFCKVRANGNSCGELRYLRIMCPRKNLNEEIATSARGIIKGETLTNLTTTPVVLLPTMRSTVEEMGYECSKQESLRHSLFGRSNTELYEHRFYDIRDLTDLQKGPLEIPLGADIAGKLLTKEHIKLPSGACGGANKIGLDFNGQDSGHRKRN</sequence>
<dbReference type="Pfam" id="PF03564">
    <property type="entry name" value="DUF1759"/>
    <property type="match status" value="1"/>
</dbReference>
<gene>
    <name evidence="1" type="ORF">LAZ67_21001337</name>
</gene>
<protein>
    <submittedName>
        <fullName evidence="1">Uncharacterized protein</fullName>
    </submittedName>
</protein>
<dbReference type="InterPro" id="IPR005312">
    <property type="entry name" value="DUF1759"/>
</dbReference>
<name>A0ABY6LPB5_9ARAC</name>
<evidence type="ECO:0000313" key="1">
    <source>
        <dbReference type="EMBL" id="UYV82207.1"/>
    </source>
</evidence>
<dbReference type="Proteomes" id="UP001235939">
    <property type="component" value="Chromosome 21"/>
</dbReference>
<proteinExistence type="predicted"/>